<protein>
    <submittedName>
        <fullName evidence="2">Uncharacterized protein</fullName>
    </submittedName>
</protein>
<organism evidence="2 3">
    <name type="scientific">Flagellimonas flava</name>
    <dbReference type="NCBI Taxonomy" id="570519"/>
    <lineage>
        <taxon>Bacteria</taxon>
        <taxon>Pseudomonadati</taxon>
        <taxon>Bacteroidota</taxon>
        <taxon>Flavobacteriia</taxon>
        <taxon>Flavobacteriales</taxon>
        <taxon>Flavobacteriaceae</taxon>
        <taxon>Flagellimonas</taxon>
    </lineage>
</organism>
<proteinExistence type="predicted"/>
<sequence length="135" mass="15479">MRTTIYTLVTICLSVYGVHAQIDNAEAALTEAEIETTATVQKSEYQLKLEEKEAKKTVKALKKRNKMERSVLKFKTKQRTDGIKLEKLNARRNASTKNLSEVGREKLELKAAKLEMKMAKDKAKLEKLERKLIQL</sequence>
<name>A0A1M5ITR8_9FLAO</name>
<dbReference type="AlphaFoldDB" id="A0A1M5ITR8"/>
<dbReference type="RefSeq" id="WP_073176755.1">
    <property type="nucleotide sequence ID" value="NZ_FQWL01000001.1"/>
</dbReference>
<feature type="coiled-coil region" evidence="1">
    <location>
        <begin position="85"/>
        <end position="131"/>
    </location>
</feature>
<gene>
    <name evidence="2" type="ORF">SAMN04488116_0924</name>
</gene>
<dbReference type="Proteomes" id="UP000184532">
    <property type="component" value="Unassembled WGS sequence"/>
</dbReference>
<evidence type="ECO:0000256" key="1">
    <source>
        <dbReference type="SAM" id="Coils"/>
    </source>
</evidence>
<evidence type="ECO:0000313" key="3">
    <source>
        <dbReference type="Proteomes" id="UP000184532"/>
    </source>
</evidence>
<keyword evidence="3" id="KW-1185">Reference proteome</keyword>
<dbReference type="EMBL" id="FQWL01000001">
    <property type="protein sequence ID" value="SHG31738.1"/>
    <property type="molecule type" value="Genomic_DNA"/>
</dbReference>
<accession>A0A1M5ITR8</accession>
<reference evidence="3" key="1">
    <citation type="submission" date="2016-11" db="EMBL/GenBank/DDBJ databases">
        <authorList>
            <person name="Varghese N."/>
            <person name="Submissions S."/>
        </authorList>
    </citation>
    <scope>NUCLEOTIDE SEQUENCE [LARGE SCALE GENOMIC DNA]</scope>
    <source>
        <strain evidence="3">DSM 22638</strain>
    </source>
</reference>
<keyword evidence="1" id="KW-0175">Coiled coil</keyword>
<evidence type="ECO:0000313" key="2">
    <source>
        <dbReference type="EMBL" id="SHG31738.1"/>
    </source>
</evidence>